<proteinExistence type="predicted"/>
<reference evidence="4" key="1">
    <citation type="submission" date="2018-09" db="EMBL/GenBank/DDBJ databases">
        <title>Chryseolinea sp. KIS68-18 isolated from soil.</title>
        <authorList>
            <person name="Weon H.-Y."/>
            <person name="Kwon S.-W."/>
            <person name="Lee S.A."/>
        </authorList>
    </citation>
    <scope>NUCLEOTIDE SEQUENCE [LARGE SCALE GENOMIC DNA]</scope>
    <source>
        <strain evidence="4">KIS68-18</strain>
    </source>
</reference>
<evidence type="ECO:0000256" key="1">
    <source>
        <dbReference type="SAM" id="SignalP"/>
    </source>
</evidence>
<dbReference type="Proteomes" id="UP000266183">
    <property type="component" value="Chromosome"/>
</dbReference>
<keyword evidence="4" id="KW-1185">Reference proteome</keyword>
<dbReference type="EMBL" id="CP032382">
    <property type="protein sequence ID" value="AYB31487.1"/>
    <property type="molecule type" value="Genomic_DNA"/>
</dbReference>
<protein>
    <recommendedName>
        <fullName evidence="2">Cadherin domain-containing protein</fullName>
    </recommendedName>
</protein>
<name>A0A385SMH8_9BACT</name>
<dbReference type="InterPro" id="IPR002126">
    <property type="entry name" value="Cadherin-like_dom"/>
</dbReference>
<dbReference type="GO" id="GO:0005509">
    <property type="term" value="F:calcium ion binding"/>
    <property type="evidence" value="ECO:0007669"/>
    <property type="project" value="InterPro"/>
</dbReference>
<keyword evidence="1" id="KW-0732">Signal</keyword>
<gene>
    <name evidence="3" type="ORF">D4L85_13270</name>
</gene>
<dbReference type="GO" id="GO:0016020">
    <property type="term" value="C:membrane"/>
    <property type="evidence" value="ECO:0007669"/>
    <property type="project" value="InterPro"/>
</dbReference>
<evidence type="ECO:0000259" key="2">
    <source>
        <dbReference type="PROSITE" id="PS50268"/>
    </source>
</evidence>
<feature type="chain" id="PRO_5017399307" description="Cadherin domain-containing protein" evidence="1">
    <location>
        <begin position="20"/>
        <end position="902"/>
    </location>
</feature>
<accession>A0A385SMH8</accession>
<organism evidence="3 4">
    <name type="scientific">Chryseolinea soli</name>
    <dbReference type="NCBI Taxonomy" id="2321403"/>
    <lineage>
        <taxon>Bacteria</taxon>
        <taxon>Pseudomonadati</taxon>
        <taxon>Bacteroidota</taxon>
        <taxon>Cytophagia</taxon>
        <taxon>Cytophagales</taxon>
        <taxon>Fulvivirgaceae</taxon>
        <taxon>Chryseolinea</taxon>
    </lineage>
</organism>
<dbReference type="OrthoDB" id="1490014at2"/>
<dbReference type="KEGG" id="chk:D4L85_13270"/>
<feature type="signal peptide" evidence="1">
    <location>
        <begin position="1"/>
        <end position="19"/>
    </location>
</feature>
<dbReference type="GO" id="GO:0007156">
    <property type="term" value="P:homophilic cell adhesion via plasma membrane adhesion molecules"/>
    <property type="evidence" value="ECO:0007669"/>
    <property type="project" value="InterPro"/>
</dbReference>
<evidence type="ECO:0000313" key="3">
    <source>
        <dbReference type="EMBL" id="AYB31487.1"/>
    </source>
</evidence>
<sequence length="902" mass="100987">MKRLLILFLGAFAMLPAAASHIVGGEFEIQYLHDNLYQVNLIIYFDQRNGSPGAKDINIEAAIYRKSDNALMDNIFFTGFTETPVLYTQPTCSTTDLQTSKLVYTTTVTLSSDRYNSPSGYYLTWERCCRNYAIVNIFSEDPTFSAAAAGQTFYLEFPPVTKNGAKFIDSSPHLFPPLSDYACPFRKYYVNFGGVDDDGDSLVYSLVTPFSTHSIIAVPPLQPAPYPLVTYRDGFGFNNIMKGNPDMRITYGGFLTVTPTIQGLFVFAVKCEEYRDGKKIGEVRRDFQLLVVDQCAHDEPPQILGKKLADATFAYDNTMNVTFSNTTADADRCILVQVSDPDASNVLDNFTEKVHIQALALGFDKDVSGVLPAVTEATLTNGSTQQFRICFPECPYLEGPFQIGIIAYDDACALPMSDTLKVTVNIQPPANNNAHFVVPVADVTETVNEGDVRTWDLDGVDLDGDMLLFGVIADFRLEDVGMKIVQVKNVAGEYQAQLQWDTHCDVYDFTHRTDFKITFTLEDLDLCNFNHPDQRVFNLTVKLPGNLDPIIDSDLTANPAERRVLGLTRKVNETLAFNVFGKDGDNDFIVLSGNGVGFDIADYNIEFPGSNGRGQISSLFKWNIFCDKINLGVKDTFLFEFLVVDNANKCRFYKADTLDVSVIVEPPDNNQPSLQVNNLNQQIQFVNNAMTVELGQQITLGLVGTDPDNAPQPDMLTIDLIKAEGNVPPTGYVFAEGRGRGTAETTFAWKPECDIFLDDVYENHYTFTFNVTDDRCFNTKADTVAVDITIKDVEHDSRDFLPPNFITPNGDSYNDYFAMVRQDESTGQLVNILPRDNCVGVFEGIAIYNRWGRQVFESNARDFRWYADSEAAGMYYYLLKYSNKEYKGVITLSFYDQQSNNR</sequence>
<dbReference type="Pfam" id="PF13585">
    <property type="entry name" value="CHU_C"/>
    <property type="match status" value="1"/>
</dbReference>
<feature type="domain" description="Cadherin" evidence="2">
    <location>
        <begin position="695"/>
        <end position="805"/>
    </location>
</feature>
<dbReference type="RefSeq" id="WP_119754758.1">
    <property type="nucleotide sequence ID" value="NZ_CP032382.1"/>
</dbReference>
<dbReference type="PROSITE" id="PS50268">
    <property type="entry name" value="CADHERIN_2"/>
    <property type="match status" value="1"/>
</dbReference>
<dbReference type="AlphaFoldDB" id="A0A385SMH8"/>
<evidence type="ECO:0000313" key="4">
    <source>
        <dbReference type="Proteomes" id="UP000266183"/>
    </source>
</evidence>